<proteinExistence type="inferred from homology"/>
<accession>A0ABT6Q125</accession>
<dbReference type="Gene3D" id="3.30.300.30">
    <property type="match status" value="1"/>
</dbReference>
<reference evidence="4" key="1">
    <citation type="submission" date="2023-05" db="EMBL/GenBank/DDBJ databases">
        <title>Whole genome sequence of Commensalibacter sp.</title>
        <authorList>
            <person name="Charoenyingcharoen P."/>
            <person name="Yukphan P."/>
        </authorList>
    </citation>
    <scope>NUCLEOTIDE SEQUENCE</scope>
    <source>
        <strain evidence="4">TBRC 16381</strain>
    </source>
</reference>
<sequence length="680" mass="76872">MALIIPDEIEEDWACKVYNIVDWHTATLVDMLQHRAKVSPTMVLYTLLDADCNSVDHLTSSQLDDRAATIAAGLHHFGKVGDRVLLLCDNDLNYISAFFGCIYAGMIPASGVHIDVMRSDERFEMVANDAQPRLIIGPRKILADYKSEHKNLNCKPVWVPLEVLLNAKDKVAIKGENQGVAFIQYTSGTTKNTRGIELTHRNLIFNLRHQAKSYEYLDEEYSGLSWLPLAHDMGLIGCVLLAIGCGGRCILLPPKYFIEKPIRWLKAMSRYKTSMSGGPTFAYNLCVREVTEEDMQELDLSNWEIALNGADTAQADIMKRFCKKFAPAGFKARHLVFGYGLAEATLTVTRTQRRVSPKFRSFSRNALMAGFAWPSTNKFDRRELISCGSSLEDQSVKIVDPETHTVLRNGRVGEIWISGPSIAKGYFNRPEETEEVFHAKIKGEDRDYLRTGDLGFLLSDNLFFSGRMSNVIVLRGKTYDPDDVSGALEAACSDIRPNATAFFLSDPEDITSITVIIELIKKPQDSYDSIAELVYELITKTYDIWPRMIVLTRPGGVLKTPSGKAQIARTRKALHEDALPIIQKFYYDVPDLPPPLSREEALVEVERWIAQETKDWDEDVKELTREKLVNREMDSELLLNLRRDFEHHFHIQIDPSEFMVACQTYNDLCQLLAGQISAHS</sequence>
<dbReference type="Gene3D" id="3.40.50.12780">
    <property type="entry name" value="N-terminal domain of ligase-like"/>
    <property type="match status" value="1"/>
</dbReference>
<dbReference type="GO" id="GO:0016874">
    <property type="term" value="F:ligase activity"/>
    <property type="evidence" value="ECO:0007669"/>
    <property type="project" value="UniProtKB-KW"/>
</dbReference>
<keyword evidence="2 4" id="KW-0436">Ligase</keyword>
<evidence type="ECO:0000256" key="2">
    <source>
        <dbReference type="ARBA" id="ARBA00022598"/>
    </source>
</evidence>
<protein>
    <submittedName>
        <fullName evidence="4">Fatty acyl-AMP ligase</fullName>
    </submittedName>
</protein>
<dbReference type="InterPro" id="IPR000873">
    <property type="entry name" value="AMP-dep_synth/lig_dom"/>
</dbReference>
<dbReference type="InterPro" id="IPR042099">
    <property type="entry name" value="ANL_N_sf"/>
</dbReference>
<dbReference type="PANTHER" id="PTHR22754">
    <property type="entry name" value="DISCO-INTERACTING PROTEIN 2 DIP2 -RELATED"/>
    <property type="match status" value="1"/>
</dbReference>
<dbReference type="Pfam" id="PF00501">
    <property type="entry name" value="AMP-binding"/>
    <property type="match status" value="1"/>
</dbReference>
<keyword evidence="5" id="KW-1185">Reference proteome</keyword>
<name>A0ABT6Q125_9PROT</name>
<organism evidence="4 5">
    <name type="scientific">Commensalibacter oyaizuii</name>
    <dbReference type="NCBI Taxonomy" id="3043873"/>
    <lineage>
        <taxon>Bacteria</taxon>
        <taxon>Pseudomonadati</taxon>
        <taxon>Pseudomonadota</taxon>
        <taxon>Alphaproteobacteria</taxon>
        <taxon>Acetobacterales</taxon>
        <taxon>Acetobacteraceae</taxon>
    </lineage>
</organism>
<dbReference type="InterPro" id="IPR040097">
    <property type="entry name" value="FAAL/FAAC"/>
</dbReference>
<dbReference type="SUPFAM" id="SSF56801">
    <property type="entry name" value="Acetyl-CoA synthetase-like"/>
    <property type="match status" value="1"/>
</dbReference>
<dbReference type="InterPro" id="IPR045851">
    <property type="entry name" value="AMP-bd_C_sf"/>
</dbReference>
<gene>
    <name evidence="4" type="ORF">QJV27_05380</name>
</gene>
<dbReference type="Proteomes" id="UP001431634">
    <property type="component" value="Unassembled WGS sequence"/>
</dbReference>
<evidence type="ECO:0000313" key="5">
    <source>
        <dbReference type="Proteomes" id="UP001431634"/>
    </source>
</evidence>
<comment type="similarity">
    <text evidence="1">Belongs to the ATP-dependent AMP-binding enzyme family.</text>
</comment>
<dbReference type="PANTHER" id="PTHR22754:SF32">
    <property type="entry name" value="DISCO-INTERACTING PROTEIN 2"/>
    <property type="match status" value="1"/>
</dbReference>
<comment type="caution">
    <text evidence="4">The sequence shown here is derived from an EMBL/GenBank/DDBJ whole genome shotgun (WGS) entry which is preliminary data.</text>
</comment>
<dbReference type="RefSeq" id="WP_281447929.1">
    <property type="nucleotide sequence ID" value="NZ_JASBAO010000001.1"/>
</dbReference>
<dbReference type="CDD" id="cd05931">
    <property type="entry name" value="FAAL"/>
    <property type="match status" value="1"/>
</dbReference>
<evidence type="ECO:0000256" key="1">
    <source>
        <dbReference type="ARBA" id="ARBA00006432"/>
    </source>
</evidence>
<evidence type="ECO:0000313" key="4">
    <source>
        <dbReference type="EMBL" id="MDI2090810.1"/>
    </source>
</evidence>
<feature type="domain" description="AMP-dependent synthetase/ligase" evidence="3">
    <location>
        <begin position="53"/>
        <end position="427"/>
    </location>
</feature>
<dbReference type="EMBL" id="JASBAO010000001">
    <property type="protein sequence ID" value="MDI2090810.1"/>
    <property type="molecule type" value="Genomic_DNA"/>
</dbReference>
<evidence type="ECO:0000259" key="3">
    <source>
        <dbReference type="Pfam" id="PF00501"/>
    </source>
</evidence>